<keyword evidence="13" id="KW-1185">Reference proteome</keyword>
<gene>
    <name evidence="12" type="primary">gpgS</name>
    <name evidence="12" type="ORF">CPELA_06975</name>
</gene>
<evidence type="ECO:0000256" key="1">
    <source>
        <dbReference type="ARBA" id="ARBA00001936"/>
    </source>
</evidence>
<keyword evidence="5 12" id="KW-0808">Transferase</keyword>
<evidence type="ECO:0000256" key="3">
    <source>
        <dbReference type="ARBA" id="ARBA00006739"/>
    </source>
</evidence>
<comment type="catalytic activity">
    <reaction evidence="9">
        <text>(2R)-3-phosphoglycerate + UDP-alpha-D-glucose = (2R)-2-O-(alpha-D-glucopyranosyl)-3-phospho-glycerate + UDP + H(+)</text>
        <dbReference type="Rhea" id="RHEA:31319"/>
        <dbReference type="ChEBI" id="CHEBI:15378"/>
        <dbReference type="ChEBI" id="CHEBI:58223"/>
        <dbReference type="ChEBI" id="CHEBI:58272"/>
        <dbReference type="ChEBI" id="CHEBI:58885"/>
        <dbReference type="ChEBI" id="CHEBI:62600"/>
        <dbReference type="EC" id="2.4.1.266"/>
    </reaction>
    <physiologicalReaction direction="left-to-right" evidence="9">
        <dbReference type="Rhea" id="RHEA:31320"/>
    </physiologicalReaction>
</comment>
<comment type="cofactor">
    <cofactor evidence="1">
        <name>Mn(2+)</name>
        <dbReference type="ChEBI" id="CHEBI:29035"/>
    </cofactor>
</comment>
<accession>A0A410W9N3</accession>
<dbReference type="InterPro" id="IPR001173">
    <property type="entry name" value="Glyco_trans_2-like"/>
</dbReference>
<dbReference type="Gene3D" id="3.90.550.10">
    <property type="entry name" value="Spore Coat Polysaccharide Biosynthesis Protein SpsA, Chain A"/>
    <property type="match status" value="1"/>
</dbReference>
<comment type="similarity">
    <text evidence="3">Belongs to the glycosyltransferase 2 family.</text>
</comment>
<evidence type="ECO:0000313" key="13">
    <source>
        <dbReference type="Proteomes" id="UP000288929"/>
    </source>
</evidence>
<feature type="region of interest" description="Disordered" evidence="11">
    <location>
        <begin position="233"/>
        <end position="266"/>
    </location>
</feature>
<dbReference type="OrthoDB" id="5011697at2"/>
<dbReference type="InterPro" id="IPR029044">
    <property type="entry name" value="Nucleotide-diphossugar_trans"/>
</dbReference>
<dbReference type="RefSeq" id="WP_128890079.1">
    <property type="nucleotide sequence ID" value="NZ_BMCX01000003.1"/>
</dbReference>
<dbReference type="InterPro" id="IPR050256">
    <property type="entry name" value="Glycosyltransferase_2"/>
</dbReference>
<comment type="cofactor">
    <cofactor evidence="2">
        <name>Mg(2+)</name>
        <dbReference type="ChEBI" id="CHEBI:18420"/>
    </cofactor>
</comment>
<evidence type="ECO:0000256" key="10">
    <source>
        <dbReference type="ARBA" id="ARBA00048997"/>
    </source>
</evidence>
<dbReference type="KEGG" id="cpeg:CPELA_06975"/>
<protein>
    <recommendedName>
        <fullName evidence="8">Glucosyl-3-phosphoglycerate synthase</fullName>
        <ecNumber evidence="7">2.4.1.266</ecNumber>
    </recommendedName>
</protein>
<dbReference type="PANTHER" id="PTHR48090:SF10">
    <property type="entry name" value="GLUCOSYL-3-PHOSPHOGLYCERATE SYNTHASE"/>
    <property type="match status" value="1"/>
</dbReference>
<evidence type="ECO:0000313" key="12">
    <source>
        <dbReference type="EMBL" id="QAU52657.1"/>
    </source>
</evidence>
<evidence type="ECO:0000256" key="11">
    <source>
        <dbReference type="SAM" id="MobiDB-lite"/>
    </source>
</evidence>
<keyword evidence="6" id="KW-0460">Magnesium</keyword>
<proteinExistence type="inferred from homology"/>
<dbReference type="NCBIfam" id="NF010496">
    <property type="entry name" value="PRK13915.1"/>
    <property type="match status" value="1"/>
</dbReference>
<organism evidence="12 13">
    <name type="scientific">Corynebacterium pelargi</name>
    <dbReference type="NCBI Taxonomy" id="1471400"/>
    <lineage>
        <taxon>Bacteria</taxon>
        <taxon>Bacillati</taxon>
        <taxon>Actinomycetota</taxon>
        <taxon>Actinomycetes</taxon>
        <taxon>Mycobacteriales</taxon>
        <taxon>Corynebacteriaceae</taxon>
        <taxon>Corynebacterium</taxon>
    </lineage>
</organism>
<dbReference type="Pfam" id="PF00535">
    <property type="entry name" value="Glycos_transf_2"/>
    <property type="match status" value="1"/>
</dbReference>
<dbReference type="PANTHER" id="PTHR48090">
    <property type="entry name" value="UNDECAPRENYL-PHOSPHATE 4-DEOXY-4-FORMAMIDO-L-ARABINOSE TRANSFERASE-RELATED"/>
    <property type="match status" value="1"/>
</dbReference>
<evidence type="ECO:0000256" key="7">
    <source>
        <dbReference type="ARBA" id="ARBA00039022"/>
    </source>
</evidence>
<feature type="compositionally biased region" description="Basic and acidic residues" evidence="11">
    <location>
        <begin position="247"/>
        <end position="266"/>
    </location>
</feature>
<evidence type="ECO:0000256" key="5">
    <source>
        <dbReference type="ARBA" id="ARBA00022679"/>
    </source>
</evidence>
<name>A0A410W9N3_9CORY</name>
<dbReference type="EC" id="2.4.1.266" evidence="7"/>
<sequence>MISVVIPALNEQDTVADVVALALRSSAEEVIVIDADSTDATAQRASQAGARVVNWRDAHPLPPKKGKGESLWRGVQVARGDVVVFLDADLSQVHPEIVEILTQPFADPKVQLVKANYSRPMADGSEGGRVTALLARPLLKLCVPELAHVRQPLGGEYAIRRETALRLAFISDYGVEVGLLIDVARAFGPEAIAEVEAGVRTHRNRSVKELEHTAEQVAATILGRVGYPGIALEQREPVEGEAPDQSTDFRPDAAGFGKDKGAACSQ</sequence>
<dbReference type="SUPFAM" id="SSF53448">
    <property type="entry name" value="Nucleotide-diphospho-sugar transferases"/>
    <property type="match status" value="1"/>
</dbReference>
<dbReference type="CDD" id="cd04179">
    <property type="entry name" value="DPM_DPG-synthase_like"/>
    <property type="match status" value="1"/>
</dbReference>
<evidence type="ECO:0000256" key="4">
    <source>
        <dbReference type="ARBA" id="ARBA00022676"/>
    </source>
</evidence>
<evidence type="ECO:0000256" key="8">
    <source>
        <dbReference type="ARBA" id="ARBA00040894"/>
    </source>
</evidence>
<dbReference type="EMBL" id="CP035299">
    <property type="protein sequence ID" value="QAU52657.1"/>
    <property type="molecule type" value="Genomic_DNA"/>
</dbReference>
<dbReference type="Proteomes" id="UP000288929">
    <property type="component" value="Chromosome"/>
</dbReference>
<keyword evidence="4 12" id="KW-0328">Glycosyltransferase</keyword>
<dbReference type="AlphaFoldDB" id="A0A410W9N3"/>
<reference evidence="12 13" key="1">
    <citation type="submission" date="2019-01" db="EMBL/GenBank/DDBJ databases">
        <authorList>
            <person name="Ruckert C."/>
            <person name="Busche T."/>
            <person name="Kalinowski J."/>
        </authorList>
    </citation>
    <scope>NUCLEOTIDE SEQUENCE [LARGE SCALE GENOMIC DNA]</scope>
    <source>
        <strain evidence="12 13">136/3</strain>
    </source>
</reference>
<evidence type="ECO:0000256" key="6">
    <source>
        <dbReference type="ARBA" id="ARBA00022842"/>
    </source>
</evidence>
<evidence type="ECO:0000256" key="9">
    <source>
        <dbReference type="ARBA" id="ARBA00048689"/>
    </source>
</evidence>
<evidence type="ECO:0000256" key="2">
    <source>
        <dbReference type="ARBA" id="ARBA00001946"/>
    </source>
</evidence>
<comment type="catalytic activity">
    <reaction evidence="10">
        <text>an NDP-alpha-D-glucose + (2R)-3-phosphoglycerate = (2R)-2-O-(alpha-D-glucopyranosyl)-3-phospho-glycerate + a ribonucleoside 5'-diphosphate + H(+)</text>
        <dbReference type="Rhea" id="RHEA:47244"/>
        <dbReference type="ChEBI" id="CHEBI:15378"/>
        <dbReference type="ChEBI" id="CHEBI:57930"/>
        <dbReference type="ChEBI" id="CHEBI:58272"/>
        <dbReference type="ChEBI" id="CHEBI:62600"/>
        <dbReference type="ChEBI" id="CHEBI:76533"/>
        <dbReference type="EC" id="2.4.1.266"/>
    </reaction>
    <physiologicalReaction direction="left-to-right" evidence="10">
        <dbReference type="Rhea" id="RHEA:47245"/>
    </physiologicalReaction>
</comment>
<dbReference type="GO" id="GO:0016757">
    <property type="term" value="F:glycosyltransferase activity"/>
    <property type="evidence" value="ECO:0007669"/>
    <property type="project" value="UniProtKB-KW"/>
</dbReference>